<dbReference type="PRINTS" id="PR00364">
    <property type="entry name" value="DISEASERSIST"/>
</dbReference>
<dbReference type="InParanoid" id="A0A1V8SNN6"/>
<feature type="domain" description="NB-ARC" evidence="1">
    <location>
        <begin position="55"/>
        <end position="203"/>
    </location>
</feature>
<dbReference type="OrthoDB" id="5394701at2759"/>
<keyword evidence="4" id="KW-1185">Reference proteome</keyword>
<evidence type="ECO:0000259" key="2">
    <source>
        <dbReference type="Pfam" id="PF25000"/>
    </source>
</evidence>
<protein>
    <submittedName>
        <fullName evidence="3">Uncharacterized protein</fullName>
    </submittedName>
</protein>
<dbReference type="Pfam" id="PF25000">
    <property type="entry name" value="DUF7779"/>
    <property type="match status" value="1"/>
</dbReference>
<dbReference type="GO" id="GO:0043531">
    <property type="term" value="F:ADP binding"/>
    <property type="evidence" value="ECO:0007669"/>
    <property type="project" value="InterPro"/>
</dbReference>
<dbReference type="InterPro" id="IPR011990">
    <property type="entry name" value="TPR-like_helical_dom_sf"/>
</dbReference>
<dbReference type="PANTHER" id="PTHR35205:SF1">
    <property type="entry name" value="ZU5 DOMAIN-CONTAINING PROTEIN"/>
    <property type="match status" value="1"/>
</dbReference>
<organism evidence="3 4">
    <name type="scientific">Cryoendolithus antarcticus</name>
    <dbReference type="NCBI Taxonomy" id="1507870"/>
    <lineage>
        <taxon>Eukaryota</taxon>
        <taxon>Fungi</taxon>
        <taxon>Dikarya</taxon>
        <taxon>Ascomycota</taxon>
        <taxon>Pezizomycotina</taxon>
        <taxon>Dothideomycetes</taxon>
        <taxon>Dothideomycetidae</taxon>
        <taxon>Cladosporiales</taxon>
        <taxon>Cladosporiaceae</taxon>
        <taxon>Cryoendolithus</taxon>
    </lineage>
</organism>
<reference evidence="4" key="1">
    <citation type="submission" date="2017-03" db="EMBL/GenBank/DDBJ databases">
        <title>Genomes of endolithic fungi from Antarctica.</title>
        <authorList>
            <person name="Coleine C."/>
            <person name="Masonjones S."/>
            <person name="Stajich J.E."/>
        </authorList>
    </citation>
    <scope>NUCLEOTIDE SEQUENCE [LARGE SCALE GENOMIC DNA]</scope>
    <source>
        <strain evidence="4">CCFEE 5527</strain>
    </source>
</reference>
<name>A0A1V8SNN6_9PEZI</name>
<evidence type="ECO:0000259" key="1">
    <source>
        <dbReference type="Pfam" id="PF00931"/>
    </source>
</evidence>
<dbReference type="Pfam" id="PF00931">
    <property type="entry name" value="NB-ARC"/>
    <property type="match status" value="1"/>
</dbReference>
<gene>
    <name evidence="3" type="ORF">B0A48_13210</name>
</gene>
<dbReference type="InterPro" id="IPR002182">
    <property type="entry name" value="NB-ARC"/>
</dbReference>
<dbReference type="STRING" id="1507870.A0A1V8SNN6"/>
<dbReference type="EMBL" id="NAJO01000034">
    <property type="protein sequence ID" value="OQO00719.1"/>
    <property type="molecule type" value="Genomic_DNA"/>
</dbReference>
<accession>A0A1V8SNN6</accession>
<proteinExistence type="predicted"/>
<comment type="caution">
    <text evidence="3">The sequence shown here is derived from an EMBL/GenBank/DDBJ whole genome shotgun (WGS) entry which is preliminary data.</text>
</comment>
<dbReference type="PANTHER" id="PTHR35205">
    <property type="entry name" value="NB-ARC AND TPR DOMAIN PROTEIN"/>
    <property type="match status" value="1"/>
</dbReference>
<evidence type="ECO:0000313" key="4">
    <source>
        <dbReference type="Proteomes" id="UP000192596"/>
    </source>
</evidence>
<dbReference type="InterPro" id="IPR027417">
    <property type="entry name" value="P-loop_NTPase"/>
</dbReference>
<dbReference type="AlphaFoldDB" id="A0A1V8SNN6"/>
<sequence>MPQRAGNRSLEATDVEFPVHTVYRAPNSAFVGREDILENMHRKIEGPSISEHGQQQSPLICVLHGLGGVGKTLIALKYFHEHRSDYDAAFWLEAEQDWSLEASFTRIAEKLKLATRMSSESETSSALYNAVEQGREWLQTTERRWILVFDNVEDFDEVARYMPGDCRANCTIIITTQSPNVPHWLGNFEMIHVTALDPESAADCIFKYLDREPFDDEEKDVACELAEHVGCLPLAMATIGGYVKQSDMPLVDFFENIKQKATLWENAPKIKETQGYYGSLQSVFNKAFEDLTPSARELLNVLAFYDPEYIPEDIFIAAIDARKFEHIHNKGDLFACYFELRNRQLVRRDTANRDSYISIHRVVQWNVLLDLSCDYDKRWTCFKQAFDIVKALLPKTDPKVVPEPNIWKDYVKHGRQILALRTHCLWPEPPVQLPMAFADILSEMGTYMWFSGKISEGKRILRTAESIIDDKNIKPSDERRAHVYQVLGIITSFEGVSEREGSMQMRKNAYHSRNQGLGRKPERELTRDEAIMVWAVYSDMAFGFIQEEDFFETKQYMEKCLAQYRKWESDEMTIPYEYAKYYQLMSYCHMAGQKPMDAMHAITRCHELTQRAVGNEHSFSQLIKFCHANLLWHTKGPDARAEALAINKSVLAYRRQLLGEYSQFVLESYSTCGKLCHEAGELTSAKGYLETCLQRRKRAVWNEEGITRAYFRYAGVLRTLAERAKADGNAGEAEALIQKADGISANVTKIVQRYRIDYARYLPKSESASEEANLDQMVSIWSGRFTGRLVQHNMDLSGIDDVDFEGPPVKRRRIGAG</sequence>
<dbReference type="Proteomes" id="UP000192596">
    <property type="component" value="Unassembled WGS sequence"/>
</dbReference>
<dbReference type="Gene3D" id="3.40.50.300">
    <property type="entry name" value="P-loop containing nucleotide triphosphate hydrolases"/>
    <property type="match status" value="1"/>
</dbReference>
<dbReference type="InterPro" id="IPR056681">
    <property type="entry name" value="DUF7779"/>
</dbReference>
<dbReference type="SUPFAM" id="SSF52540">
    <property type="entry name" value="P-loop containing nucleoside triphosphate hydrolases"/>
    <property type="match status" value="1"/>
</dbReference>
<dbReference type="Gene3D" id="1.25.40.10">
    <property type="entry name" value="Tetratricopeptide repeat domain"/>
    <property type="match status" value="1"/>
</dbReference>
<evidence type="ECO:0000313" key="3">
    <source>
        <dbReference type="EMBL" id="OQO00719.1"/>
    </source>
</evidence>
<feature type="domain" description="DUF7779" evidence="2">
    <location>
        <begin position="287"/>
        <end position="371"/>
    </location>
</feature>